<dbReference type="InterPro" id="IPR033469">
    <property type="entry name" value="CYTH-like_dom_sf"/>
</dbReference>
<dbReference type="EMBL" id="JAHLFT010000099">
    <property type="protein sequence ID" value="MBU3828996.1"/>
    <property type="molecule type" value="Genomic_DNA"/>
</dbReference>
<reference evidence="2" key="2">
    <citation type="submission" date="2021-04" db="EMBL/GenBank/DDBJ databases">
        <authorList>
            <person name="Gilroy R."/>
        </authorList>
    </citation>
    <scope>NUCLEOTIDE SEQUENCE</scope>
    <source>
        <strain evidence="2">F6-686</strain>
    </source>
</reference>
<name>A0A9E2NU78_9LACO</name>
<reference evidence="2" key="1">
    <citation type="journal article" date="2021" name="PeerJ">
        <title>Extensive microbial diversity within the chicken gut microbiome revealed by metagenomics and culture.</title>
        <authorList>
            <person name="Gilroy R."/>
            <person name="Ravi A."/>
            <person name="Getino M."/>
            <person name="Pursley I."/>
            <person name="Horton D.L."/>
            <person name="Alikhan N.F."/>
            <person name="Baker D."/>
            <person name="Gharbi K."/>
            <person name="Hall N."/>
            <person name="Watson M."/>
            <person name="Adriaenssens E.M."/>
            <person name="Foster-Nyarko E."/>
            <person name="Jarju S."/>
            <person name="Secka A."/>
            <person name="Antonio M."/>
            <person name="Oren A."/>
            <person name="Chaudhuri R.R."/>
            <person name="La Ragione R."/>
            <person name="Hildebrand F."/>
            <person name="Pallen M.J."/>
        </authorList>
    </citation>
    <scope>NUCLEOTIDE SEQUENCE</scope>
    <source>
        <strain evidence="2">F6-686</strain>
    </source>
</reference>
<sequence length="206" mass="24101">MSKNREIEAKTLLPKNTYDNLCKDFAHKEDFMQTNNYFDTSDQVLKKHQASLRIRIYEDHAEQTLKVPDLDPVQKHFHEVIEINDILDLTHAQNLVDLAKNGRNIKFEKNVGEYLDKNFNQKQNKLELFTWSKTHRILANGPENCELTLDATSYPDGYQDFELEIENKNPALIKKVQIALQEKYGFTQTINNQNKNKIARATIHKI</sequence>
<dbReference type="SUPFAM" id="SSF55154">
    <property type="entry name" value="CYTH-like phosphatases"/>
    <property type="match status" value="1"/>
</dbReference>
<comment type="caution">
    <text evidence="2">The sequence shown here is derived from an EMBL/GenBank/DDBJ whole genome shotgun (WGS) entry which is preliminary data.</text>
</comment>
<evidence type="ECO:0000313" key="3">
    <source>
        <dbReference type="Proteomes" id="UP000823844"/>
    </source>
</evidence>
<gene>
    <name evidence="2" type="ORF">H9806_07760</name>
</gene>
<dbReference type="CDD" id="cd07762">
    <property type="entry name" value="CYTH-like_Pase_1"/>
    <property type="match status" value="1"/>
</dbReference>
<dbReference type="Pfam" id="PF01928">
    <property type="entry name" value="CYTH"/>
    <property type="match status" value="1"/>
</dbReference>
<dbReference type="AlphaFoldDB" id="A0A9E2NU78"/>
<organism evidence="2 3">
    <name type="scientific">Candidatus Lactobacillus pullistercoris</name>
    <dbReference type="NCBI Taxonomy" id="2838636"/>
    <lineage>
        <taxon>Bacteria</taxon>
        <taxon>Bacillati</taxon>
        <taxon>Bacillota</taxon>
        <taxon>Bacilli</taxon>
        <taxon>Lactobacillales</taxon>
        <taxon>Lactobacillaceae</taxon>
        <taxon>Lactobacillus</taxon>
    </lineage>
</organism>
<protein>
    <submittedName>
        <fullName evidence="2">CYTH domain-containing protein</fullName>
    </submittedName>
</protein>
<evidence type="ECO:0000259" key="1">
    <source>
        <dbReference type="PROSITE" id="PS51707"/>
    </source>
</evidence>
<accession>A0A9E2NU78</accession>
<evidence type="ECO:0000313" key="2">
    <source>
        <dbReference type="EMBL" id="MBU3828996.1"/>
    </source>
</evidence>
<feature type="domain" description="CYTH" evidence="1">
    <location>
        <begin position="4"/>
        <end position="206"/>
    </location>
</feature>
<dbReference type="PROSITE" id="PS51707">
    <property type="entry name" value="CYTH"/>
    <property type="match status" value="1"/>
</dbReference>
<dbReference type="Gene3D" id="2.40.320.10">
    <property type="entry name" value="Hypothetical Protein Pfu-838710-001"/>
    <property type="match status" value="1"/>
</dbReference>
<dbReference type="Proteomes" id="UP000823844">
    <property type="component" value="Unassembled WGS sequence"/>
</dbReference>
<dbReference type="InterPro" id="IPR009195">
    <property type="entry name" value="Uncharacterised_YjbK"/>
</dbReference>
<proteinExistence type="predicted"/>
<dbReference type="SMART" id="SM01118">
    <property type="entry name" value="CYTH"/>
    <property type="match status" value="1"/>
</dbReference>
<dbReference type="InterPro" id="IPR023577">
    <property type="entry name" value="CYTH_domain"/>
</dbReference>